<dbReference type="HAMAP" id="MF_01966">
    <property type="entry name" value="NADHX_epimerase"/>
    <property type="match status" value="1"/>
</dbReference>
<feature type="binding site" evidence="17">
    <location>
        <position position="325"/>
    </location>
    <ligand>
        <name>(6S)-NADPHX</name>
        <dbReference type="ChEBI" id="CHEBI:64076"/>
    </ligand>
</feature>
<proteinExistence type="inferred from homology"/>
<evidence type="ECO:0000256" key="17">
    <source>
        <dbReference type="HAMAP-Rule" id="MF_01965"/>
    </source>
</evidence>
<organism evidence="22 23">
    <name type="scientific">Cellulophaga tyrosinoxydans</name>
    <dbReference type="NCBI Taxonomy" id="504486"/>
    <lineage>
        <taxon>Bacteria</taxon>
        <taxon>Pseudomonadati</taxon>
        <taxon>Bacteroidota</taxon>
        <taxon>Flavobacteriia</taxon>
        <taxon>Flavobacteriales</taxon>
        <taxon>Flavobacteriaceae</taxon>
        <taxon>Cellulophaga</taxon>
    </lineage>
</organism>
<comment type="cofactor">
    <cofactor evidence="17">
        <name>Mg(2+)</name>
        <dbReference type="ChEBI" id="CHEBI:18420"/>
    </cofactor>
</comment>
<comment type="catalytic activity">
    <reaction evidence="16 17 19">
        <text>(6S)-NADPHX + ADP = AMP + phosphate + NADPH + H(+)</text>
        <dbReference type="Rhea" id="RHEA:32235"/>
        <dbReference type="ChEBI" id="CHEBI:15378"/>
        <dbReference type="ChEBI" id="CHEBI:43474"/>
        <dbReference type="ChEBI" id="CHEBI:57783"/>
        <dbReference type="ChEBI" id="CHEBI:64076"/>
        <dbReference type="ChEBI" id="CHEBI:456215"/>
        <dbReference type="ChEBI" id="CHEBI:456216"/>
        <dbReference type="EC" id="4.2.1.136"/>
    </reaction>
</comment>
<dbReference type="NCBIfam" id="TIGR00197">
    <property type="entry name" value="yjeF_nterm"/>
    <property type="match status" value="1"/>
</dbReference>
<dbReference type="NCBIfam" id="TIGR00196">
    <property type="entry name" value="yjeF_cterm"/>
    <property type="match status" value="1"/>
</dbReference>
<dbReference type="Gene3D" id="3.40.50.10260">
    <property type="entry name" value="YjeF N-terminal domain"/>
    <property type="match status" value="1"/>
</dbReference>
<keyword evidence="5 18" id="KW-0479">Metal-binding</keyword>
<evidence type="ECO:0000256" key="18">
    <source>
        <dbReference type="HAMAP-Rule" id="MF_01966"/>
    </source>
</evidence>
<evidence type="ECO:0000256" key="3">
    <source>
        <dbReference type="ARBA" id="ARBA00006001"/>
    </source>
</evidence>
<accession>A0A1W2A588</accession>
<evidence type="ECO:0000256" key="16">
    <source>
        <dbReference type="ARBA" id="ARBA00049209"/>
    </source>
</evidence>
<dbReference type="Gene3D" id="3.40.1190.20">
    <property type="match status" value="1"/>
</dbReference>
<feature type="binding site" evidence="18">
    <location>
        <position position="126"/>
    </location>
    <ligand>
        <name>K(+)</name>
        <dbReference type="ChEBI" id="CHEBI:29103"/>
    </ligand>
</feature>
<evidence type="ECO:0000313" key="23">
    <source>
        <dbReference type="Proteomes" id="UP000192360"/>
    </source>
</evidence>
<evidence type="ECO:0000256" key="6">
    <source>
        <dbReference type="ARBA" id="ARBA00022741"/>
    </source>
</evidence>
<feature type="domain" description="YjeF C-terminal" evidence="20">
    <location>
        <begin position="227"/>
        <end position="499"/>
    </location>
</feature>
<comment type="catalytic activity">
    <reaction evidence="1 18 19">
        <text>(6R)-NADHX = (6S)-NADHX</text>
        <dbReference type="Rhea" id="RHEA:32215"/>
        <dbReference type="ChEBI" id="CHEBI:64074"/>
        <dbReference type="ChEBI" id="CHEBI:64075"/>
        <dbReference type="EC" id="5.1.99.6"/>
    </reaction>
</comment>
<dbReference type="HAMAP" id="MF_01965">
    <property type="entry name" value="NADHX_dehydratase"/>
    <property type="match status" value="1"/>
</dbReference>
<dbReference type="PROSITE" id="PS01050">
    <property type="entry name" value="YJEF_C_2"/>
    <property type="match status" value="1"/>
</dbReference>
<feature type="binding site" evidence="17">
    <location>
        <position position="376"/>
    </location>
    <ligand>
        <name>(6S)-NADPHX</name>
        <dbReference type="ChEBI" id="CHEBI:64076"/>
    </ligand>
</feature>
<dbReference type="PROSITE" id="PS51385">
    <property type="entry name" value="YJEF_N"/>
    <property type="match status" value="1"/>
</dbReference>
<dbReference type="CDD" id="cd01171">
    <property type="entry name" value="YXKO-related"/>
    <property type="match status" value="1"/>
</dbReference>
<sequence>MKIFNAKQIYEADKFTIKKQQISSDELMERVAIQIFNWLHLRLQGAPVKIHLFCGIGNNGGDGVAVARHLQEHGYHIHVHIVNYSDKRSDDFLLNLNRLKDRKIWPNFINSDSEFPEISNEDIVIDAIFGIGLNRNPDAWVVKLIQNINASNAFVLGVDIPSGLFTDRAVEIKEGVVRASYVLSFQTPKLVFFLPETGIYSNQWEILDIGIDPEYLMNTAVDYDLIGKHEVLPLYIPREKFSHKGTYGHALIVGGSYGKIGSVQLASKACLLTGSGLVTAYLPKCGYIPMQTALPEVMIITDEDEKNISTINFEISPNVIGIGIGLSTVKNTQKAFEEFLKKNTLPLVIDADGINILSENKSFLKLLPAQTILTPHPKELERLIGSWKDDFDKLKKAKAFSKKYDCVLVLKGAHTITLYNNKGYINTTGNPGMATAGSGDVLTGIITGLIAQGYSTETAAVFGVYLHGKAGDIAVENYGYQALIASTISDAIGDAFIDLFKAPNPVPEQEEPIEE</sequence>
<dbReference type="GO" id="GO:0016301">
    <property type="term" value="F:kinase activity"/>
    <property type="evidence" value="ECO:0007669"/>
    <property type="project" value="UniProtKB-KW"/>
</dbReference>
<dbReference type="STRING" id="504486.SAMN05660703_1816"/>
<dbReference type="PIRSF" id="PIRSF017184">
    <property type="entry name" value="Nnr"/>
    <property type="match status" value="1"/>
</dbReference>
<dbReference type="OrthoDB" id="9806925at2"/>
<evidence type="ECO:0000259" key="21">
    <source>
        <dbReference type="PROSITE" id="PS51385"/>
    </source>
</evidence>
<evidence type="ECO:0000256" key="11">
    <source>
        <dbReference type="ARBA" id="ARBA00023235"/>
    </source>
</evidence>
<comment type="similarity">
    <text evidence="3 19">In the N-terminal section; belongs to the NnrE/AIBP family.</text>
</comment>
<dbReference type="GO" id="GO:0005524">
    <property type="term" value="F:ATP binding"/>
    <property type="evidence" value="ECO:0007669"/>
    <property type="project" value="UniProtKB-UniRule"/>
</dbReference>
<feature type="binding site" evidence="18">
    <location>
        <position position="162"/>
    </location>
    <ligand>
        <name>K(+)</name>
        <dbReference type="ChEBI" id="CHEBI:29103"/>
    </ligand>
</feature>
<comment type="function">
    <text evidence="17">Catalyzes the dehydration of the S-form of NAD(P)HX at the expense of ADP, which is converted to AMP. Together with NAD(P)HX epimerase, which catalyzes the epimerization of the S- and R-forms, the enzyme allows the repair of both epimers of NAD(P)HX, a damaged form of NAD(P)H that is a result of enzymatic or heat-dependent hydration.</text>
</comment>
<dbReference type="InterPro" id="IPR029056">
    <property type="entry name" value="Ribokinase-like"/>
</dbReference>
<keyword evidence="7 17" id="KW-0067">ATP-binding</keyword>
<dbReference type="InterPro" id="IPR036652">
    <property type="entry name" value="YjeF_N_dom_sf"/>
</dbReference>
<comment type="function">
    <text evidence="14 19">Bifunctional enzyme that catalyzes the epimerization of the S- and R-forms of NAD(P)HX and the dehydration of the S-form of NAD(P)HX at the expense of ADP, which is converted to AMP. This allows the repair of both epimers of NAD(P)HX, a damaged form of NAD(P)H that is a result of enzymatic or heat-dependent hydration.</text>
</comment>
<evidence type="ECO:0000256" key="2">
    <source>
        <dbReference type="ARBA" id="ARBA00000909"/>
    </source>
</evidence>
<dbReference type="SUPFAM" id="SSF64153">
    <property type="entry name" value="YjeF N-terminal domain-like"/>
    <property type="match status" value="1"/>
</dbReference>
<dbReference type="SUPFAM" id="SSF53613">
    <property type="entry name" value="Ribokinase-like"/>
    <property type="match status" value="1"/>
</dbReference>
<feature type="binding site" evidence="18">
    <location>
        <position position="159"/>
    </location>
    <ligand>
        <name>(6S)-NADPHX</name>
        <dbReference type="ChEBI" id="CHEBI:64076"/>
    </ligand>
</feature>
<evidence type="ECO:0000256" key="12">
    <source>
        <dbReference type="ARBA" id="ARBA00023239"/>
    </source>
</evidence>
<dbReference type="EC" id="4.2.1.136" evidence="19"/>
<comment type="catalytic activity">
    <reaction evidence="15 17 19">
        <text>(6S)-NADHX + ADP = AMP + phosphate + NADH + H(+)</text>
        <dbReference type="Rhea" id="RHEA:32223"/>
        <dbReference type="ChEBI" id="CHEBI:15378"/>
        <dbReference type="ChEBI" id="CHEBI:43474"/>
        <dbReference type="ChEBI" id="CHEBI:57945"/>
        <dbReference type="ChEBI" id="CHEBI:64074"/>
        <dbReference type="ChEBI" id="CHEBI:456215"/>
        <dbReference type="ChEBI" id="CHEBI:456216"/>
        <dbReference type="EC" id="4.2.1.136"/>
    </reaction>
</comment>
<gene>
    <name evidence="17" type="primary">nnrD</name>
    <name evidence="18" type="synonym">nnrE</name>
    <name evidence="22" type="ORF">SAMN05660703_1816</name>
</gene>
<keyword evidence="23" id="KW-1185">Reference proteome</keyword>
<evidence type="ECO:0000256" key="4">
    <source>
        <dbReference type="ARBA" id="ARBA00009524"/>
    </source>
</evidence>
<dbReference type="GO" id="GO:0110051">
    <property type="term" value="P:metabolite repair"/>
    <property type="evidence" value="ECO:0007669"/>
    <property type="project" value="TreeGrafter"/>
</dbReference>
<dbReference type="GO" id="GO:0052856">
    <property type="term" value="F:NAD(P)HX epimerase activity"/>
    <property type="evidence" value="ECO:0007669"/>
    <property type="project" value="UniProtKB-UniRule"/>
</dbReference>
<feature type="binding site" evidence="18">
    <location>
        <position position="59"/>
    </location>
    <ligand>
        <name>K(+)</name>
        <dbReference type="ChEBI" id="CHEBI:29103"/>
    </ligand>
</feature>
<reference evidence="22 23" key="1">
    <citation type="submission" date="2017-04" db="EMBL/GenBank/DDBJ databases">
        <authorList>
            <person name="Afonso C.L."/>
            <person name="Miller P.J."/>
            <person name="Scott M.A."/>
            <person name="Spackman E."/>
            <person name="Goraichik I."/>
            <person name="Dimitrov K.M."/>
            <person name="Suarez D.L."/>
            <person name="Swayne D.E."/>
        </authorList>
    </citation>
    <scope>NUCLEOTIDE SEQUENCE [LARGE SCALE GENOMIC DNA]</scope>
    <source>
        <strain evidence="22 23">DSM 21164</strain>
    </source>
</reference>
<dbReference type="Pfam" id="PF03853">
    <property type="entry name" value="YjeF_N"/>
    <property type="match status" value="1"/>
</dbReference>
<dbReference type="RefSeq" id="WP_084061154.1">
    <property type="nucleotide sequence ID" value="NZ_FWXO01000002.1"/>
</dbReference>
<keyword evidence="6 17" id="KW-0547">Nucleotide-binding</keyword>
<dbReference type="PROSITE" id="PS51383">
    <property type="entry name" value="YJEF_C_3"/>
    <property type="match status" value="1"/>
</dbReference>
<evidence type="ECO:0000313" key="22">
    <source>
        <dbReference type="EMBL" id="SMC55591.1"/>
    </source>
</evidence>
<feature type="binding site" evidence="17">
    <location>
        <position position="440"/>
    </location>
    <ligand>
        <name>(6S)-NADPHX</name>
        <dbReference type="ChEBI" id="CHEBI:64076"/>
    </ligand>
</feature>
<evidence type="ECO:0000256" key="13">
    <source>
        <dbReference type="ARBA" id="ARBA00023268"/>
    </source>
</evidence>
<dbReference type="PANTHER" id="PTHR12592:SF0">
    <property type="entry name" value="ATP-DEPENDENT (S)-NAD(P)H-HYDRATE DEHYDRATASE"/>
    <property type="match status" value="1"/>
</dbReference>
<dbReference type="Proteomes" id="UP000192360">
    <property type="component" value="Unassembled WGS sequence"/>
</dbReference>
<evidence type="ECO:0000256" key="10">
    <source>
        <dbReference type="ARBA" id="ARBA00023027"/>
    </source>
</evidence>
<dbReference type="EC" id="5.1.99.6" evidence="19"/>
<evidence type="ECO:0000256" key="7">
    <source>
        <dbReference type="ARBA" id="ARBA00022840"/>
    </source>
</evidence>
<dbReference type="GO" id="GO:0052855">
    <property type="term" value="F:ADP-dependent NAD(P)H-hydrate dehydratase activity"/>
    <property type="evidence" value="ECO:0007669"/>
    <property type="project" value="UniProtKB-UniRule"/>
</dbReference>
<feature type="binding site" evidence="17">
    <location>
        <begin position="411"/>
        <end position="415"/>
    </location>
    <ligand>
        <name>AMP</name>
        <dbReference type="ChEBI" id="CHEBI:456215"/>
    </ligand>
</feature>
<keyword evidence="9 18" id="KW-0630">Potassium</keyword>
<dbReference type="Pfam" id="PF01256">
    <property type="entry name" value="Carb_kinase"/>
    <property type="match status" value="1"/>
</dbReference>
<comment type="similarity">
    <text evidence="4 19">In the C-terminal section; belongs to the NnrD/CARKD family.</text>
</comment>
<keyword evidence="10 17" id="KW-0520">NAD</keyword>
<dbReference type="InterPro" id="IPR030677">
    <property type="entry name" value="Nnr"/>
</dbReference>
<keyword evidence="11 18" id="KW-0413">Isomerase</keyword>
<evidence type="ECO:0000259" key="20">
    <source>
        <dbReference type="PROSITE" id="PS51383"/>
    </source>
</evidence>
<keyword evidence="8 17" id="KW-0521">NADP</keyword>
<comment type="similarity">
    <text evidence="17">Belongs to the NnrD/CARKD family.</text>
</comment>
<dbReference type="GO" id="GO:0046496">
    <property type="term" value="P:nicotinamide nucleotide metabolic process"/>
    <property type="evidence" value="ECO:0007669"/>
    <property type="project" value="UniProtKB-UniRule"/>
</dbReference>
<evidence type="ECO:0000256" key="8">
    <source>
        <dbReference type="ARBA" id="ARBA00022857"/>
    </source>
</evidence>
<keyword evidence="13" id="KW-0511">Multifunctional enzyme</keyword>
<comment type="similarity">
    <text evidence="18">Belongs to the NnrE/AIBP family.</text>
</comment>
<comment type="subunit">
    <text evidence="17">Homotetramer.</text>
</comment>
<keyword evidence="12 17" id="KW-0456">Lyase</keyword>
<evidence type="ECO:0000256" key="19">
    <source>
        <dbReference type="PIRNR" id="PIRNR017184"/>
    </source>
</evidence>
<evidence type="ECO:0000256" key="1">
    <source>
        <dbReference type="ARBA" id="ARBA00000013"/>
    </source>
</evidence>
<dbReference type="PANTHER" id="PTHR12592">
    <property type="entry name" value="ATP-DEPENDENT (S)-NAD(P)H-HYDRATE DEHYDRATASE FAMILY MEMBER"/>
    <property type="match status" value="1"/>
</dbReference>
<keyword evidence="22" id="KW-0808">Transferase</keyword>
<dbReference type="InterPro" id="IPR017953">
    <property type="entry name" value="Carbohydrate_kinase_pred_CS"/>
</dbReference>
<dbReference type="AlphaFoldDB" id="A0A1W2A588"/>
<evidence type="ECO:0000256" key="9">
    <source>
        <dbReference type="ARBA" id="ARBA00022958"/>
    </source>
</evidence>
<comment type="caution">
    <text evidence="17">Lacks conserved residue(s) required for the propagation of feature annotation.</text>
</comment>
<comment type="function">
    <text evidence="18">Catalyzes the epimerization of the S- and R-forms of NAD(P)HX, a damaged form of NAD(P)H that is a result of enzymatic or heat-dependent hydration. This is a prerequisite for the S-specific NAD(P)H-hydrate dehydratase to allow the repair of both epimers of NAD(P)HX.</text>
</comment>
<dbReference type="GO" id="GO:0046872">
    <property type="term" value="F:metal ion binding"/>
    <property type="evidence" value="ECO:0007669"/>
    <property type="project" value="UniProtKB-UniRule"/>
</dbReference>
<feature type="domain" description="YjeF N-terminal" evidence="21">
    <location>
        <begin position="9"/>
        <end position="217"/>
    </location>
</feature>
<evidence type="ECO:0000256" key="15">
    <source>
        <dbReference type="ARBA" id="ARBA00048238"/>
    </source>
</evidence>
<feature type="binding site" evidence="17">
    <location>
        <position position="439"/>
    </location>
    <ligand>
        <name>AMP</name>
        <dbReference type="ChEBI" id="CHEBI:456215"/>
    </ligand>
</feature>
<name>A0A1W2A588_9FLAO</name>
<comment type="catalytic activity">
    <reaction evidence="2 18 19">
        <text>(6R)-NADPHX = (6S)-NADPHX</text>
        <dbReference type="Rhea" id="RHEA:32227"/>
        <dbReference type="ChEBI" id="CHEBI:64076"/>
        <dbReference type="ChEBI" id="CHEBI:64077"/>
        <dbReference type="EC" id="5.1.99.6"/>
    </reaction>
</comment>
<evidence type="ECO:0000256" key="5">
    <source>
        <dbReference type="ARBA" id="ARBA00022723"/>
    </source>
</evidence>
<feature type="binding site" evidence="18">
    <location>
        <begin position="58"/>
        <end position="62"/>
    </location>
    <ligand>
        <name>(6S)-NADPHX</name>
        <dbReference type="ChEBI" id="CHEBI:64076"/>
    </ligand>
</feature>
<evidence type="ECO:0000256" key="14">
    <source>
        <dbReference type="ARBA" id="ARBA00025153"/>
    </source>
</evidence>
<keyword evidence="22" id="KW-0418">Kinase</keyword>
<feature type="binding site" evidence="18">
    <location>
        <begin position="130"/>
        <end position="136"/>
    </location>
    <ligand>
        <name>(6S)-NADPHX</name>
        <dbReference type="ChEBI" id="CHEBI:64076"/>
    </ligand>
</feature>
<dbReference type="EMBL" id="FWXO01000002">
    <property type="protein sequence ID" value="SMC55591.1"/>
    <property type="molecule type" value="Genomic_DNA"/>
</dbReference>
<dbReference type="InterPro" id="IPR000631">
    <property type="entry name" value="CARKD"/>
</dbReference>
<comment type="cofactor">
    <cofactor evidence="18 19">
        <name>K(+)</name>
        <dbReference type="ChEBI" id="CHEBI:29103"/>
    </cofactor>
    <text evidence="18 19">Binds 1 potassium ion per subunit.</text>
</comment>
<protein>
    <recommendedName>
        <fullName evidence="19">Bifunctional NAD(P)H-hydrate repair enzyme</fullName>
    </recommendedName>
    <alternativeName>
        <fullName evidence="19">Nicotinamide nucleotide repair protein</fullName>
    </alternativeName>
    <domain>
        <recommendedName>
            <fullName evidence="19">ADP-dependent (S)-NAD(P)H-hydrate dehydratase</fullName>
            <ecNumber evidence="19">4.2.1.136</ecNumber>
        </recommendedName>
        <alternativeName>
            <fullName evidence="19">ADP-dependent NAD(P)HX dehydratase</fullName>
        </alternativeName>
    </domain>
    <domain>
        <recommendedName>
            <fullName evidence="19">NAD(P)H-hydrate epimerase</fullName>
            <ecNumber evidence="19">5.1.99.6</ecNumber>
        </recommendedName>
    </domain>
</protein>
<dbReference type="InterPro" id="IPR004443">
    <property type="entry name" value="YjeF_N_dom"/>
</dbReference>